<dbReference type="InterPro" id="IPR001926">
    <property type="entry name" value="TrpB-like_PALP"/>
</dbReference>
<evidence type="ECO:0000313" key="7">
    <source>
        <dbReference type="EMBL" id="QEQ97012.1"/>
    </source>
</evidence>
<evidence type="ECO:0000256" key="4">
    <source>
        <dbReference type="PIRSR" id="PIRSR006278-1"/>
    </source>
</evidence>
<evidence type="ECO:0000256" key="5">
    <source>
        <dbReference type="PIRSR" id="PIRSR006278-2"/>
    </source>
</evidence>
<protein>
    <submittedName>
        <fullName evidence="7">Pyridoxal-phosphate dependent enzyme</fullName>
    </submittedName>
</protein>
<dbReference type="EMBL" id="CP043869">
    <property type="protein sequence ID" value="QEQ97012.1"/>
    <property type="molecule type" value="Genomic_DNA"/>
</dbReference>
<name>A0A5P1RCK4_9GAMM</name>
<dbReference type="Gene3D" id="3.40.50.1100">
    <property type="match status" value="2"/>
</dbReference>
<dbReference type="GO" id="GO:0019148">
    <property type="term" value="F:D-cysteine desulfhydrase activity"/>
    <property type="evidence" value="ECO:0007669"/>
    <property type="project" value="TreeGrafter"/>
</dbReference>
<organism evidence="7 8">
    <name type="scientific">Neptunomonas concharum</name>
    <dbReference type="NCBI Taxonomy" id="1031538"/>
    <lineage>
        <taxon>Bacteria</taxon>
        <taxon>Pseudomonadati</taxon>
        <taxon>Pseudomonadota</taxon>
        <taxon>Gammaproteobacteria</taxon>
        <taxon>Oceanospirillales</taxon>
        <taxon>Oceanospirillaceae</taxon>
        <taxon>Neptunomonas</taxon>
    </lineage>
</organism>
<sequence>MTELCLQPSDLFSYQPELIIQALAHPLFDQKGLSVTVVRTDLIHSEVSGNKWYKLKYNLLQAKTNNQTRLLSFGGAYSNHIHALAWAAGQLGLVSVGIIRGEPVSNPMLDDAQRWGMQLHFVDRVQYRQRSDAAWLQKLMAEHEVDVVIPEGGSNSLALKGVGELMRGISQQLPGLDYLLCACGTGGTLAGLLSKAPKRVQLEGYPVLKGGDFLYQEIESLLAGANRSVECHWSLDLESHYGGYGKVKADHKMIWHQLEADFGVPLDPIYTAKLFRRFMEKVAQGDYPEGAKIVLLHSGGLQGRRSMC</sequence>
<comment type="similarity">
    <text evidence="2">Belongs to the ACC deaminase/D-cysteine desulfhydrase family.</text>
</comment>
<dbReference type="PANTHER" id="PTHR43780:SF2">
    <property type="entry name" value="1-AMINOCYCLOPROPANE-1-CARBOXYLATE DEAMINASE-RELATED"/>
    <property type="match status" value="1"/>
</dbReference>
<feature type="modified residue" description="N6-(pyridoxal phosphate)lysine" evidence="5">
    <location>
        <position position="51"/>
    </location>
</feature>
<comment type="cofactor">
    <cofactor evidence="1">
        <name>pyridoxal 5'-phosphate</name>
        <dbReference type="ChEBI" id="CHEBI:597326"/>
    </cofactor>
</comment>
<dbReference type="AlphaFoldDB" id="A0A5P1RCK4"/>
<feature type="domain" description="Tryptophan synthase beta chain-like PALP" evidence="6">
    <location>
        <begin position="48"/>
        <end position="299"/>
    </location>
</feature>
<accession>A0A5P1RCK4</accession>
<keyword evidence="3 5" id="KW-0663">Pyridoxal phosphate</keyword>
<gene>
    <name evidence="7" type="ORF">F0U83_09905</name>
</gene>
<reference evidence="7 8" key="1">
    <citation type="journal article" date="2019" name="Biochem. Eng. J.">
        <title>Metabolic engineering of the marine bacteria Neptunomonas concharum for the production of acetoin and meso-2,3-butanediol from acetate.</title>
        <authorList>
            <person name="Li W."/>
            <person name="Pu N."/>
            <person name="Liu C.-X."/>
            <person name="Yuan Q.-P."/>
            <person name="Li Z.-J."/>
        </authorList>
    </citation>
    <scope>NUCLEOTIDE SEQUENCE [LARGE SCALE GENOMIC DNA]</scope>
    <source>
        <strain evidence="7 8">JCM17730</strain>
    </source>
</reference>
<evidence type="ECO:0000256" key="3">
    <source>
        <dbReference type="ARBA" id="ARBA00022898"/>
    </source>
</evidence>
<dbReference type="PANTHER" id="PTHR43780">
    <property type="entry name" value="1-AMINOCYCLOPROPANE-1-CARBOXYLATE DEAMINASE-RELATED"/>
    <property type="match status" value="1"/>
</dbReference>
<dbReference type="OrthoDB" id="9801249at2"/>
<dbReference type="SUPFAM" id="SSF53686">
    <property type="entry name" value="Tryptophan synthase beta subunit-like PLP-dependent enzymes"/>
    <property type="match status" value="1"/>
</dbReference>
<dbReference type="PIRSF" id="PIRSF006278">
    <property type="entry name" value="ACCD_DCysDesulf"/>
    <property type="match status" value="1"/>
</dbReference>
<dbReference type="Pfam" id="PF00291">
    <property type="entry name" value="PALP"/>
    <property type="match status" value="1"/>
</dbReference>
<dbReference type="InterPro" id="IPR027278">
    <property type="entry name" value="ACCD_DCysDesulf"/>
</dbReference>
<keyword evidence="8" id="KW-1185">Reference proteome</keyword>
<evidence type="ECO:0000313" key="8">
    <source>
        <dbReference type="Proteomes" id="UP000324760"/>
    </source>
</evidence>
<evidence type="ECO:0000256" key="1">
    <source>
        <dbReference type="ARBA" id="ARBA00001933"/>
    </source>
</evidence>
<proteinExistence type="inferred from homology"/>
<evidence type="ECO:0000256" key="2">
    <source>
        <dbReference type="ARBA" id="ARBA00008639"/>
    </source>
</evidence>
<dbReference type="KEGG" id="ncu:F0U83_09905"/>
<dbReference type="Proteomes" id="UP000324760">
    <property type="component" value="Chromosome"/>
</dbReference>
<feature type="active site" description="Nucleophile" evidence="4">
    <location>
        <position position="78"/>
    </location>
</feature>
<evidence type="ECO:0000259" key="6">
    <source>
        <dbReference type="Pfam" id="PF00291"/>
    </source>
</evidence>
<dbReference type="InterPro" id="IPR036052">
    <property type="entry name" value="TrpB-like_PALP_sf"/>
</dbReference>